<dbReference type="Proteomes" id="UP000078542">
    <property type="component" value="Unassembled WGS sequence"/>
</dbReference>
<dbReference type="EMBL" id="KQ977444">
    <property type="protein sequence ID" value="KYN02682.1"/>
    <property type="molecule type" value="Genomic_DNA"/>
</dbReference>
<evidence type="ECO:0000313" key="1">
    <source>
        <dbReference type="EMBL" id="KYN02682.1"/>
    </source>
</evidence>
<accession>A0A195CQC9</accession>
<protein>
    <submittedName>
        <fullName evidence="1">Uncharacterized protein</fullName>
    </submittedName>
</protein>
<keyword evidence="2" id="KW-1185">Reference proteome</keyword>
<gene>
    <name evidence="1" type="ORF">ALC62_06482</name>
</gene>
<sequence length="212" mass="24750">MWVAWLVRPDTKTRWFLPLEIHDSQLRSSIDLHDLRYLRDLTRPGKRNANSAVVNVDMREIIREIIRPFERRSFSRREFALSSSLHIPVFARHLGSTHRYFRSLQRRTRCCLSPISFVTNDEIPEKLRFRPNVDAGGVSTSHVSQKFAVTSALIRFGAFGITTQTHKRMQRIYDTLKLTSNLSTREVYGRYLRNSLENLKREPSGAVSVITY</sequence>
<name>A0A195CQC9_9HYME</name>
<organism evidence="1 2">
    <name type="scientific">Cyphomyrmex costatus</name>
    <dbReference type="NCBI Taxonomy" id="456900"/>
    <lineage>
        <taxon>Eukaryota</taxon>
        <taxon>Metazoa</taxon>
        <taxon>Ecdysozoa</taxon>
        <taxon>Arthropoda</taxon>
        <taxon>Hexapoda</taxon>
        <taxon>Insecta</taxon>
        <taxon>Pterygota</taxon>
        <taxon>Neoptera</taxon>
        <taxon>Endopterygota</taxon>
        <taxon>Hymenoptera</taxon>
        <taxon>Apocrita</taxon>
        <taxon>Aculeata</taxon>
        <taxon>Formicoidea</taxon>
        <taxon>Formicidae</taxon>
        <taxon>Myrmicinae</taxon>
        <taxon>Cyphomyrmex</taxon>
    </lineage>
</organism>
<evidence type="ECO:0000313" key="2">
    <source>
        <dbReference type="Proteomes" id="UP000078542"/>
    </source>
</evidence>
<dbReference type="AlphaFoldDB" id="A0A195CQC9"/>
<reference evidence="1 2" key="1">
    <citation type="submission" date="2016-03" db="EMBL/GenBank/DDBJ databases">
        <title>Cyphomyrmex costatus WGS genome.</title>
        <authorList>
            <person name="Nygaard S."/>
            <person name="Hu H."/>
            <person name="Boomsma J."/>
            <person name="Zhang G."/>
        </authorList>
    </citation>
    <scope>NUCLEOTIDE SEQUENCE [LARGE SCALE GENOMIC DNA]</scope>
    <source>
        <strain evidence="1">MS0001</strain>
        <tissue evidence="1">Whole body</tissue>
    </source>
</reference>
<proteinExistence type="predicted"/>